<sequence length="432" mass="48243">MKKKMYGMGIAAIVAATCMAVPVFGEDVTTIDFWYHDGNDVSNAYWQEIIAKFEEKYPEYKVNYTGLPVESSMTKYTTAVATGTAPDVVDLRDTDIATMVGMGCVTELTDIVSGFEEAAHYNQAGLDVTRSFANDGGLYCLPIYSTLNICWADTALMDEKGIEIPTTQEELLEDCEKYADPDNNKYFFSLRGGSGCTENIFDFIFTYANVDHMFEEDGTCVLSQPIFAEALDKYASIYWNGWTSSDSLTNGFTEMVAEFGSGTSMFIMHNSSSYAQHLANLGEGNFKNVKPLANDEGTVVTKALSAVGLAIMNSTEHQDAAAAFVEFVANAENDEFICATEGRVPMNELVYESDWFKNDPYNLVYSEMTTDENVKWLTYPFWLNEFSDFTSSYVAPGWQAVLLKERTSEEVLKEWADFLTNAQKSYLESIEK</sequence>
<keyword evidence="2 6" id="KW-0732">Signal</keyword>
<organism evidence="7 8">
    <name type="scientific">Jingyaoa shaoxingensis</name>
    <dbReference type="NCBI Taxonomy" id="2763671"/>
    <lineage>
        <taxon>Bacteria</taxon>
        <taxon>Bacillati</taxon>
        <taxon>Bacillota</taxon>
        <taxon>Clostridia</taxon>
        <taxon>Lachnospirales</taxon>
        <taxon>Lachnospiraceae</taxon>
        <taxon>Jingyaoa</taxon>
    </lineage>
</organism>
<proteinExistence type="predicted"/>
<keyword evidence="8" id="KW-1185">Reference proteome</keyword>
<feature type="chain" id="PRO_5046736152" evidence="6">
    <location>
        <begin position="26"/>
        <end position="432"/>
    </location>
</feature>
<dbReference type="InterPro" id="IPR050490">
    <property type="entry name" value="Bact_solute-bd_prot1"/>
</dbReference>
<dbReference type="RefSeq" id="WP_249309473.1">
    <property type="nucleotide sequence ID" value="NZ_JACRSZ010000014.1"/>
</dbReference>
<accession>A0ABR7NCF5</accession>
<gene>
    <name evidence="7" type="ORF">H8716_13070</name>
</gene>
<keyword evidence="5" id="KW-0449">Lipoprotein</keyword>
<name>A0ABR7NCF5_9FIRM</name>
<evidence type="ECO:0000256" key="4">
    <source>
        <dbReference type="ARBA" id="ARBA00023139"/>
    </source>
</evidence>
<evidence type="ECO:0000256" key="1">
    <source>
        <dbReference type="ARBA" id="ARBA00022475"/>
    </source>
</evidence>
<evidence type="ECO:0000256" key="3">
    <source>
        <dbReference type="ARBA" id="ARBA00023136"/>
    </source>
</evidence>
<evidence type="ECO:0000256" key="2">
    <source>
        <dbReference type="ARBA" id="ARBA00022729"/>
    </source>
</evidence>
<dbReference type="Gene3D" id="3.40.190.10">
    <property type="entry name" value="Periplasmic binding protein-like II"/>
    <property type="match status" value="1"/>
</dbReference>
<keyword evidence="3" id="KW-0472">Membrane</keyword>
<dbReference type="Pfam" id="PF13416">
    <property type="entry name" value="SBP_bac_8"/>
    <property type="match status" value="1"/>
</dbReference>
<dbReference type="InterPro" id="IPR006059">
    <property type="entry name" value="SBP"/>
</dbReference>
<dbReference type="PANTHER" id="PTHR43649">
    <property type="entry name" value="ARABINOSE-BINDING PROTEIN-RELATED"/>
    <property type="match status" value="1"/>
</dbReference>
<keyword evidence="1" id="KW-1003">Cell membrane</keyword>
<evidence type="ECO:0000256" key="5">
    <source>
        <dbReference type="ARBA" id="ARBA00023288"/>
    </source>
</evidence>
<feature type="signal peptide" evidence="6">
    <location>
        <begin position="1"/>
        <end position="25"/>
    </location>
</feature>
<dbReference type="Proteomes" id="UP000657421">
    <property type="component" value="Unassembled WGS sequence"/>
</dbReference>
<keyword evidence="4" id="KW-0564">Palmitate</keyword>
<evidence type="ECO:0000313" key="8">
    <source>
        <dbReference type="Proteomes" id="UP000657421"/>
    </source>
</evidence>
<protein>
    <submittedName>
        <fullName evidence="7">Extracellular solute-binding protein</fullName>
    </submittedName>
</protein>
<evidence type="ECO:0000313" key="7">
    <source>
        <dbReference type="EMBL" id="MBC8574004.1"/>
    </source>
</evidence>
<evidence type="ECO:0000256" key="6">
    <source>
        <dbReference type="SAM" id="SignalP"/>
    </source>
</evidence>
<dbReference type="PANTHER" id="PTHR43649:SF33">
    <property type="entry name" value="POLYGALACTURONAN_RHAMNOGALACTURONAN-BINDING PROTEIN YTCQ"/>
    <property type="match status" value="1"/>
</dbReference>
<comment type="caution">
    <text evidence="7">The sequence shown here is derived from an EMBL/GenBank/DDBJ whole genome shotgun (WGS) entry which is preliminary data.</text>
</comment>
<dbReference type="SUPFAM" id="SSF53850">
    <property type="entry name" value="Periplasmic binding protein-like II"/>
    <property type="match status" value="1"/>
</dbReference>
<reference evidence="7 8" key="1">
    <citation type="submission" date="2020-08" db="EMBL/GenBank/DDBJ databases">
        <title>Genome public.</title>
        <authorList>
            <person name="Liu C."/>
            <person name="Sun Q."/>
        </authorList>
    </citation>
    <scope>NUCLEOTIDE SEQUENCE [LARGE SCALE GENOMIC DNA]</scope>
    <source>
        <strain evidence="7 8">NSJ-46</strain>
    </source>
</reference>
<dbReference type="EMBL" id="JACRSZ010000014">
    <property type="protein sequence ID" value="MBC8574004.1"/>
    <property type="molecule type" value="Genomic_DNA"/>
</dbReference>